<sequence>MRHEPYSASPPRDVNSQQRTLHERTDTAFMAAFSTHQVSGHAQEDTSHRAPPTGEEDQTSAGFTAHYYFWYALSLSNSYRE</sequence>
<reference evidence="2" key="1">
    <citation type="journal article" date="2023" name="Science">
        <title>Genome structures resolve the early diversification of teleost fishes.</title>
        <authorList>
            <person name="Parey E."/>
            <person name="Louis A."/>
            <person name="Montfort J."/>
            <person name="Bouchez O."/>
            <person name="Roques C."/>
            <person name="Iampietro C."/>
            <person name="Lluch J."/>
            <person name="Castinel A."/>
            <person name="Donnadieu C."/>
            <person name="Desvignes T."/>
            <person name="Floi Bucao C."/>
            <person name="Jouanno E."/>
            <person name="Wen M."/>
            <person name="Mejri S."/>
            <person name="Dirks R."/>
            <person name="Jansen H."/>
            <person name="Henkel C."/>
            <person name="Chen W.J."/>
            <person name="Zahm M."/>
            <person name="Cabau C."/>
            <person name="Klopp C."/>
            <person name="Thompson A.W."/>
            <person name="Robinson-Rechavi M."/>
            <person name="Braasch I."/>
            <person name="Lecointre G."/>
            <person name="Bobe J."/>
            <person name="Postlethwait J.H."/>
            <person name="Berthelot C."/>
            <person name="Roest Crollius H."/>
            <person name="Guiguen Y."/>
        </authorList>
    </citation>
    <scope>NUCLEOTIDE SEQUENCE</scope>
    <source>
        <strain evidence="2">Concon-B</strain>
    </source>
</reference>
<dbReference type="AlphaFoldDB" id="A0A9Q1HV97"/>
<keyword evidence="3" id="KW-1185">Reference proteome</keyword>
<accession>A0A9Q1HV97</accession>
<feature type="region of interest" description="Disordered" evidence="1">
    <location>
        <begin position="1"/>
        <end position="20"/>
    </location>
</feature>
<evidence type="ECO:0000313" key="3">
    <source>
        <dbReference type="Proteomes" id="UP001152803"/>
    </source>
</evidence>
<evidence type="ECO:0000256" key="1">
    <source>
        <dbReference type="SAM" id="MobiDB-lite"/>
    </source>
</evidence>
<feature type="region of interest" description="Disordered" evidence="1">
    <location>
        <begin position="36"/>
        <end position="59"/>
    </location>
</feature>
<dbReference type="EMBL" id="JAFJMO010000011">
    <property type="protein sequence ID" value="KAJ8263501.1"/>
    <property type="molecule type" value="Genomic_DNA"/>
</dbReference>
<proteinExistence type="predicted"/>
<name>A0A9Q1HV97_CONCO</name>
<comment type="caution">
    <text evidence="2">The sequence shown here is derived from an EMBL/GenBank/DDBJ whole genome shotgun (WGS) entry which is preliminary data.</text>
</comment>
<protein>
    <submittedName>
        <fullName evidence="2">Uncharacterized protein</fullName>
    </submittedName>
</protein>
<dbReference type="Proteomes" id="UP001152803">
    <property type="component" value="Unassembled WGS sequence"/>
</dbReference>
<organism evidence="2 3">
    <name type="scientific">Conger conger</name>
    <name type="common">Conger eel</name>
    <name type="synonym">Muraena conger</name>
    <dbReference type="NCBI Taxonomy" id="82655"/>
    <lineage>
        <taxon>Eukaryota</taxon>
        <taxon>Metazoa</taxon>
        <taxon>Chordata</taxon>
        <taxon>Craniata</taxon>
        <taxon>Vertebrata</taxon>
        <taxon>Euteleostomi</taxon>
        <taxon>Actinopterygii</taxon>
        <taxon>Neopterygii</taxon>
        <taxon>Teleostei</taxon>
        <taxon>Anguilliformes</taxon>
        <taxon>Congridae</taxon>
        <taxon>Conger</taxon>
    </lineage>
</organism>
<gene>
    <name evidence="2" type="ORF">COCON_G00159580</name>
</gene>
<evidence type="ECO:0000313" key="2">
    <source>
        <dbReference type="EMBL" id="KAJ8263501.1"/>
    </source>
</evidence>